<evidence type="ECO:0000256" key="7">
    <source>
        <dbReference type="ARBA" id="ARBA00023157"/>
    </source>
</evidence>
<evidence type="ECO:0000313" key="9">
    <source>
        <dbReference type="EMBL" id="CAK7218093.1"/>
    </source>
</evidence>
<keyword evidence="6" id="KW-0106">Calcium</keyword>
<proteinExistence type="inferred from homology"/>
<accession>A0ABP0BEV9</accession>
<name>A0ABP0BEV9_9PEZI</name>
<dbReference type="Gene3D" id="3.40.50.1820">
    <property type="entry name" value="alpha/beta hydrolase"/>
    <property type="match status" value="1"/>
</dbReference>
<keyword evidence="10" id="KW-1185">Reference proteome</keyword>
<keyword evidence="5 8" id="KW-0378">Hydrolase</keyword>
<dbReference type="SUPFAM" id="SSF53474">
    <property type="entry name" value="alpha/beta-Hydrolases"/>
    <property type="match status" value="2"/>
</dbReference>
<evidence type="ECO:0000313" key="10">
    <source>
        <dbReference type="Proteomes" id="UP001642406"/>
    </source>
</evidence>
<dbReference type="EMBL" id="CAWUHC010000022">
    <property type="protein sequence ID" value="CAK7218093.1"/>
    <property type="molecule type" value="Genomic_DNA"/>
</dbReference>
<evidence type="ECO:0000256" key="3">
    <source>
        <dbReference type="ARBA" id="ARBA00022723"/>
    </source>
</evidence>
<gene>
    <name evidence="9" type="ORF">SBRCBS47491_003390</name>
</gene>
<keyword evidence="4 8" id="KW-0732">Signal</keyword>
<comment type="caution">
    <text evidence="9">The sequence shown here is derived from an EMBL/GenBank/DDBJ whole genome shotgun (WGS) entry which is preliminary data.</text>
</comment>
<keyword evidence="2" id="KW-0719">Serine esterase</keyword>
<dbReference type="EC" id="3.1.1.-" evidence="8"/>
<evidence type="ECO:0000256" key="1">
    <source>
        <dbReference type="ARBA" id="ARBA00006249"/>
    </source>
</evidence>
<sequence>MLPRRPSSFHGRLLAALSLLTLGPALVNSSPSHLPSCANLQIPTSSSNGFRIISTKTAEVFNYTSVAGFDFCNISVTLTHPGANDVVYTELWLPLTKQIWNGHFVATGGGGLVAGFESSLPPFVQQGYASAYTDAGITINNTIDPSTGAWAISSPGHLNHALIENFAYRSIHDMTVLSKAAIRAFYGCAPVYSYYSGCSTGGRMGYFAAQHYPNDFDGILANSPAINTPQVSPADFWPSVVMANIVAPPQCIFDTYLEAITTFCDGVDGVVDGLVSEPALCHFNTSSLVGQTVNCSSPASQIQITAQHAEVIAKTLQGATSITGEFLWYGLAPGAPFTGLANTAYTNGSVVPVPFSAAQYWIGYFVDQVPNANTATLTFDEFDTAFARSVELFTGILGTDDPDLTAFKHKGGKLLTFHGLADPLITHWGTTRYYERLQRNMGGAAAVNEFYRLFLAPGVGHCGGGTGPNPADAWGALTDWVEHGIVPLTLFANTTTVTRDLCPYPSKLQYNGKGDINLASSFACVPSDGSGY</sequence>
<dbReference type="Proteomes" id="UP001642406">
    <property type="component" value="Unassembled WGS sequence"/>
</dbReference>
<evidence type="ECO:0000256" key="8">
    <source>
        <dbReference type="RuleBase" id="RU361238"/>
    </source>
</evidence>
<organism evidence="9 10">
    <name type="scientific">Sporothrix bragantina</name>
    <dbReference type="NCBI Taxonomy" id="671064"/>
    <lineage>
        <taxon>Eukaryota</taxon>
        <taxon>Fungi</taxon>
        <taxon>Dikarya</taxon>
        <taxon>Ascomycota</taxon>
        <taxon>Pezizomycotina</taxon>
        <taxon>Sordariomycetes</taxon>
        <taxon>Sordariomycetidae</taxon>
        <taxon>Ophiostomatales</taxon>
        <taxon>Ophiostomataceae</taxon>
        <taxon>Sporothrix</taxon>
    </lineage>
</organism>
<dbReference type="PANTHER" id="PTHR33938">
    <property type="entry name" value="FERULOYL ESTERASE B-RELATED"/>
    <property type="match status" value="1"/>
</dbReference>
<dbReference type="Pfam" id="PF07519">
    <property type="entry name" value="Tannase"/>
    <property type="match status" value="1"/>
</dbReference>
<dbReference type="InterPro" id="IPR029058">
    <property type="entry name" value="AB_hydrolase_fold"/>
</dbReference>
<keyword evidence="3" id="KW-0479">Metal-binding</keyword>
<dbReference type="InterPro" id="IPR011118">
    <property type="entry name" value="Tannase/feruloyl_esterase"/>
</dbReference>
<comment type="similarity">
    <text evidence="1 8">Belongs to the tannase family.</text>
</comment>
<feature type="chain" id="PRO_5044960215" description="Carboxylic ester hydrolase" evidence="8">
    <location>
        <begin position="30"/>
        <end position="532"/>
    </location>
</feature>
<evidence type="ECO:0000256" key="4">
    <source>
        <dbReference type="ARBA" id="ARBA00022729"/>
    </source>
</evidence>
<reference evidence="9 10" key="1">
    <citation type="submission" date="2024-01" db="EMBL/GenBank/DDBJ databases">
        <authorList>
            <person name="Allen C."/>
            <person name="Tagirdzhanova G."/>
        </authorList>
    </citation>
    <scope>NUCLEOTIDE SEQUENCE [LARGE SCALE GENOMIC DNA]</scope>
</reference>
<protein>
    <recommendedName>
        <fullName evidence="8">Carboxylic ester hydrolase</fullName>
        <ecNumber evidence="8">3.1.1.-</ecNumber>
    </recommendedName>
</protein>
<evidence type="ECO:0000256" key="2">
    <source>
        <dbReference type="ARBA" id="ARBA00022487"/>
    </source>
</evidence>
<keyword evidence="7" id="KW-1015">Disulfide bond</keyword>
<evidence type="ECO:0000256" key="5">
    <source>
        <dbReference type="ARBA" id="ARBA00022801"/>
    </source>
</evidence>
<dbReference type="PANTHER" id="PTHR33938:SF8">
    <property type="entry name" value="CARBOXYLIC ESTER HYDROLASE"/>
    <property type="match status" value="1"/>
</dbReference>
<feature type="signal peptide" evidence="8">
    <location>
        <begin position="1"/>
        <end position="29"/>
    </location>
</feature>
<evidence type="ECO:0000256" key="6">
    <source>
        <dbReference type="ARBA" id="ARBA00022837"/>
    </source>
</evidence>